<keyword evidence="2" id="KW-1185">Reference proteome</keyword>
<dbReference type="EMBL" id="CM056741">
    <property type="protein sequence ID" value="KAJ8682843.1"/>
    <property type="molecule type" value="Genomic_DNA"/>
</dbReference>
<evidence type="ECO:0000313" key="2">
    <source>
        <dbReference type="Proteomes" id="UP001239111"/>
    </source>
</evidence>
<reference evidence="1" key="1">
    <citation type="submission" date="2023-04" db="EMBL/GenBank/DDBJ databases">
        <title>A chromosome-level genome assembly of the parasitoid wasp Eretmocerus hayati.</title>
        <authorList>
            <person name="Zhong Y."/>
            <person name="Liu S."/>
            <person name="Liu Y."/>
        </authorList>
    </citation>
    <scope>NUCLEOTIDE SEQUENCE</scope>
    <source>
        <strain evidence="1">ZJU_SS_LIU_2023</strain>
    </source>
</reference>
<evidence type="ECO:0000313" key="1">
    <source>
        <dbReference type="EMBL" id="KAJ8682843.1"/>
    </source>
</evidence>
<organism evidence="1 2">
    <name type="scientific">Eretmocerus hayati</name>
    <dbReference type="NCBI Taxonomy" id="131215"/>
    <lineage>
        <taxon>Eukaryota</taxon>
        <taxon>Metazoa</taxon>
        <taxon>Ecdysozoa</taxon>
        <taxon>Arthropoda</taxon>
        <taxon>Hexapoda</taxon>
        <taxon>Insecta</taxon>
        <taxon>Pterygota</taxon>
        <taxon>Neoptera</taxon>
        <taxon>Endopterygota</taxon>
        <taxon>Hymenoptera</taxon>
        <taxon>Apocrita</taxon>
        <taxon>Proctotrupomorpha</taxon>
        <taxon>Chalcidoidea</taxon>
        <taxon>Aphelinidae</taxon>
        <taxon>Aphelininae</taxon>
        <taxon>Eretmocerus</taxon>
    </lineage>
</organism>
<protein>
    <submittedName>
        <fullName evidence="1">Uncharacterized protein</fullName>
    </submittedName>
</protein>
<sequence>MYFIRANSRDNFSGGETHRIERFFTRVTGEMNDVALVLLKTRIEKHVSVTFLRPDAFVHSGTEVVTFGWGEADYNTWPRYLRMVTMNITDASKCRKEYPGTNWICTGEKNLSNCVISPGSPTHINGWLMGIVSLGGNKSQSRTPIANVNLRKYWKWIESYIKDQQYA</sequence>
<dbReference type="Proteomes" id="UP001239111">
    <property type="component" value="Chromosome 1"/>
</dbReference>
<name>A0ACC2PII0_9HYME</name>
<gene>
    <name evidence="1" type="ORF">QAD02_018635</name>
</gene>
<accession>A0ACC2PII0</accession>
<comment type="caution">
    <text evidence="1">The sequence shown here is derived from an EMBL/GenBank/DDBJ whole genome shotgun (WGS) entry which is preliminary data.</text>
</comment>
<proteinExistence type="predicted"/>